<dbReference type="Pfam" id="PF16403">
    <property type="entry name" value="Bact_surface_Ig-like"/>
    <property type="match status" value="1"/>
</dbReference>
<evidence type="ECO:0000256" key="1">
    <source>
        <dbReference type="SAM" id="Phobius"/>
    </source>
</evidence>
<dbReference type="InterPro" id="IPR032179">
    <property type="entry name" value="Cry22Aa_Ig-like"/>
</dbReference>
<dbReference type="InterPro" id="IPR013783">
    <property type="entry name" value="Ig-like_fold"/>
</dbReference>
<feature type="transmembrane region" description="Helical" evidence="1">
    <location>
        <begin position="743"/>
        <end position="764"/>
    </location>
</feature>
<dbReference type="Pfam" id="PF13306">
    <property type="entry name" value="LRR_5"/>
    <property type="match status" value="2"/>
</dbReference>
<dbReference type="InterPro" id="IPR032675">
    <property type="entry name" value="LRR_dom_sf"/>
</dbReference>
<feature type="domain" description="BIG2" evidence="3">
    <location>
        <begin position="364"/>
        <end position="441"/>
    </location>
</feature>
<reference evidence="4 5" key="1">
    <citation type="submission" date="2019-08" db="EMBL/GenBank/DDBJ databases">
        <title>In-depth cultivation of the pig gut microbiome towards novel bacterial diversity and tailored functional studies.</title>
        <authorList>
            <person name="Wylensek D."/>
            <person name="Hitch T.C.A."/>
            <person name="Clavel T."/>
        </authorList>
    </citation>
    <scope>NUCLEOTIDE SEQUENCE [LARGE SCALE GENOMIC DNA]</scope>
    <source>
        <strain evidence="4 5">LKV-178-WT-2G</strain>
    </source>
</reference>
<sequence length="770" mass="83433">MKKKVKMKKKVFTTLFVTGLTLTQALPVSAQEPVQEESVVDSQEQPVGELQEEIEVESQTVESMPIENEIQLLSDEVYPTSITLLSSVKSFMVQGDTATIKVNGYAPSNVTDKNVIWSSSDTNVATVNSEGVITAVGAGNVTITATCVGKNPDMTSPATATFSFYVKGIADNYQYKIDNGTITIEKYLGSDTNIVIPSTINGMPVKSIGSYAFAFSNNAKSITSVTIPYGVTQISDYAFNACTALSKVSIPSTVKTIGKRAFWSTALISVTIPNGVISIGNEAFSKCASLTSVSLPASLTSVGANAFNGTKLSSLTLPDNISYVGTNAFSGITLYANPESTTYKTLTSKKIEVKVKYPTSISITTDSKTVTGKNKEIVQGNTAQFYVNSYSFESTVHDVIWSVDNEEIGSIDSNGVVTIKKEGTLKVIATCTGKNEDMTSPAQAEFTLTCIGVSGSFQYKTKEDGTILIDEYIGTDKDVQIPSTIDGKPVTEIYNAFYGDENIESVVIPEGVTVLDKEAFALCKNLSKVTLPSTLKTIGERAFAYTNLKEVIIPEGVTSIGRNAFNNCKQMTNISLPSTLKTINPLAFTSTGLKEIVLPDHITYIGTNALKGIDTILVKFGTETEQTLKENNIPYSIQWVSLNSIPVIECKDIVLKEKDSFDPLKDVKAMDAEDGDLTVSIEIVENDVDTSKVGEYKVIYKVVDSNGAICTKTRKVIVEKKDNTENTKTETKKNTKKEVKTGFISSFLLYLSLFLSSFTSLFIIRRNKSK</sequence>
<evidence type="ECO:0000313" key="5">
    <source>
        <dbReference type="Proteomes" id="UP000470082"/>
    </source>
</evidence>
<dbReference type="SMART" id="SM00635">
    <property type="entry name" value="BID_2"/>
    <property type="match status" value="2"/>
</dbReference>
<dbReference type="AlphaFoldDB" id="A0A7X2N414"/>
<feature type="chain" id="PRO_5031005942" evidence="2">
    <location>
        <begin position="31"/>
        <end position="770"/>
    </location>
</feature>
<proteinExistence type="predicted"/>
<dbReference type="Proteomes" id="UP000470082">
    <property type="component" value="Unassembled WGS sequence"/>
</dbReference>
<dbReference type="InterPro" id="IPR003343">
    <property type="entry name" value="Big_2"/>
</dbReference>
<gene>
    <name evidence="4" type="ORF">FYJ50_07985</name>
</gene>
<feature type="domain" description="BIG2" evidence="3">
    <location>
        <begin position="78"/>
        <end position="157"/>
    </location>
</feature>
<keyword evidence="1" id="KW-0472">Membrane</keyword>
<name>A0A7X2N414_9FIRM</name>
<keyword evidence="2" id="KW-0732">Signal</keyword>
<dbReference type="InterPro" id="IPR026906">
    <property type="entry name" value="LRR_5"/>
</dbReference>
<keyword evidence="1" id="KW-1133">Transmembrane helix</keyword>
<dbReference type="Gene3D" id="2.60.40.10">
    <property type="entry name" value="Immunoglobulins"/>
    <property type="match status" value="1"/>
</dbReference>
<dbReference type="Pfam" id="PF02368">
    <property type="entry name" value="Big_2"/>
    <property type="match status" value="2"/>
</dbReference>
<dbReference type="SUPFAM" id="SSF49373">
    <property type="entry name" value="Invasin/intimin cell-adhesion fragments"/>
    <property type="match status" value="2"/>
</dbReference>
<feature type="signal peptide" evidence="2">
    <location>
        <begin position="1"/>
        <end position="30"/>
    </location>
</feature>
<comment type="caution">
    <text evidence="4">The sequence shown here is derived from an EMBL/GenBank/DDBJ whole genome shotgun (WGS) entry which is preliminary data.</text>
</comment>
<dbReference type="InterPro" id="IPR008964">
    <property type="entry name" value="Invasin/intimin_cell_adhesion"/>
</dbReference>
<dbReference type="PANTHER" id="PTHR45661">
    <property type="entry name" value="SURFACE ANTIGEN"/>
    <property type="match status" value="1"/>
</dbReference>
<dbReference type="Gene3D" id="3.80.10.10">
    <property type="entry name" value="Ribonuclease Inhibitor"/>
    <property type="match status" value="3"/>
</dbReference>
<evidence type="ECO:0000256" key="2">
    <source>
        <dbReference type="SAM" id="SignalP"/>
    </source>
</evidence>
<evidence type="ECO:0000259" key="3">
    <source>
        <dbReference type="SMART" id="SM00635"/>
    </source>
</evidence>
<organism evidence="4 5">
    <name type="scientific">Floccifex porci</name>
    <dbReference type="NCBI Taxonomy" id="2606629"/>
    <lineage>
        <taxon>Bacteria</taxon>
        <taxon>Bacillati</taxon>
        <taxon>Bacillota</taxon>
        <taxon>Erysipelotrichia</taxon>
        <taxon>Erysipelotrichales</taxon>
        <taxon>Erysipelotrichaceae</taxon>
        <taxon>Floccifex</taxon>
    </lineage>
</organism>
<protein>
    <submittedName>
        <fullName evidence="4">Leucine-rich repeat protein</fullName>
    </submittedName>
</protein>
<evidence type="ECO:0000313" key="4">
    <source>
        <dbReference type="EMBL" id="MSS02026.1"/>
    </source>
</evidence>
<dbReference type="Gene3D" id="3.40.50.12480">
    <property type="match status" value="1"/>
</dbReference>
<dbReference type="EMBL" id="VUMM01000018">
    <property type="protein sequence ID" value="MSS02026.1"/>
    <property type="molecule type" value="Genomic_DNA"/>
</dbReference>
<dbReference type="SUPFAM" id="SSF52058">
    <property type="entry name" value="L domain-like"/>
    <property type="match status" value="2"/>
</dbReference>
<dbReference type="InterPro" id="IPR053139">
    <property type="entry name" value="Surface_bspA-like"/>
</dbReference>
<accession>A0A7X2N414</accession>
<keyword evidence="1" id="KW-0812">Transmembrane</keyword>
<dbReference type="PANTHER" id="PTHR45661:SF3">
    <property type="entry name" value="IG-LIKE DOMAIN-CONTAINING PROTEIN"/>
    <property type="match status" value="1"/>
</dbReference>
<keyword evidence="5" id="KW-1185">Reference proteome</keyword>
<dbReference type="Gene3D" id="2.60.40.1080">
    <property type="match status" value="2"/>
</dbReference>
<dbReference type="RefSeq" id="WP_154460844.1">
    <property type="nucleotide sequence ID" value="NZ_VUMM01000018.1"/>
</dbReference>